<accession>A0ABX9I909</accession>
<dbReference type="RefSeq" id="WP_002549196.1">
    <property type="nucleotide sequence ID" value="NZ_JARJNT010000006.1"/>
</dbReference>
<dbReference type="Proteomes" id="UP000256324">
    <property type="component" value="Unassembled WGS sequence"/>
</dbReference>
<reference evidence="1 2" key="1">
    <citation type="submission" date="2017-09" db="EMBL/GenBank/DDBJ databases">
        <authorList>
            <person name="Bumgarner R.E."/>
        </authorList>
    </citation>
    <scope>NUCLEOTIDE SEQUENCE [LARGE SCALE GENOMIC DNA]</scope>
    <source>
        <strain evidence="1 2">T34998</strain>
    </source>
</reference>
<name>A0ABX9I909_9ACTN</name>
<organism evidence="1 2">
    <name type="scientific">Cutibacterium namnetense</name>
    <dbReference type="NCBI Taxonomy" id="1574624"/>
    <lineage>
        <taxon>Bacteria</taxon>
        <taxon>Bacillati</taxon>
        <taxon>Actinomycetota</taxon>
        <taxon>Actinomycetes</taxon>
        <taxon>Propionibacteriales</taxon>
        <taxon>Propionibacteriaceae</taxon>
        <taxon>Cutibacterium</taxon>
    </lineage>
</organism>
<comment type="caution">
    <text evidence="1">The sequence shown here is derived from an EMBL/GenBank/DDBJ whole genome shotgun (WGS) entry which is preliminary data.</text>
</comment>
<evidence type="ECO:0000313" key="1">
    <source>
        <dbReference type="EMBL" id="REB68306.1"/>
    </source>
</evidence>
<evidence type="ECO:0000313" key="2">
    <source>
        <dbReference type="Proteomes" id="UP000256324"/>
    </source>
</evidence>
<sequence>MNIDMDAVTEVDSDTFDTVVADINHIDRLTDDEIECYSMGACLLLLNGHSFTEIRQRWLDNPTDDYTVWTLYGAIIAASTMDPHLDADALARFYQLPRPIIDEALAL</sequence>
<gene>
    <name evidence="1" type="ORF">CP880_10490</name>
</gene>
<dbReference type="EMBL" id="PCZS01000004">
    <property type="protein sequence ID" value="REB68306.1"/>
    <property type="molecule type" value="Genomic_DNA"/>
</dbReference>
<protein>
    <submittedName>
        <fullName evidence="1">Alkyldihydroxyacetonephosphate synthase</fullName>
    </submittedName>
</protein>
<proteinExistence type="predicted"/>
<keyword evidence="2" id="KW-1185">Reference proteome</keyword>